<sequence>MEGRDAVARESLQATWRGDIWRYNKMMRNLLSRRVDFWSLRNSELVVPLDSLLSSSSSFSNDVDKVEHEEADARNED</sequence>
<keyword evidence="3" id="KW-1185">Reference proteome</keyword>
<proteinExistence type="predicted"/>
<organism evidence="2 3">
    <name type="scientific">Sphagnum jensenii</name>
    <dbReference type="NCBI Taxonomy" id="128206"/>
    <lineage>
        <taxon>Eukaryota</taxon>
        <taxon>Viridiplantae</taxon>
        <taxon>Streptophyta</taxon>
        <taxon>Embryophyta</taxon>
        <taxon>Bryophyta</taxon>
        <taxon>Sphagnophytina</taxon>
        <taxon>Sphagnopsida</taxon>
        <taxon>Sphagnales</taxon>
        <taxon>Sphagnaceae</taxon>
        <taxon>Sphagnum</taxon>
    </lineage>
</organism>
<dbReference type="EMBL" id="OZ020103">
    <property type="protein sequence ID" value="CAK9276973.1"/>
    <property type="molecule type" value="Genomic_DNA"/>
</dbReference>
<reference evidence="2" key="1">
    <citation type="submission" date="2024-02" db="EMBL/GenBank/DDBJ databases">
        <authorList>
            <consortium name="ELIXIR-Norway"/>
            <consortium name="Elixir Norway"/>
        </authorList>
    </citation>
    <scope>NUCLEOTIDE SEQUENCE</scope>
</reference>
<feature type="region of interest" description="Disordered" evidence="1">
    <location>
        <begin position="54"/>
        <end position="77"/>
    </location>
</feature>
<dbReference type="Proteomes" id="UP001497444">
    <property type="component" value="Chromosome 8"/>
</dbReference>
<feature type="compositionally biased region" description="Basic and acidic residues" evidence="1">
    <location>
        <begin position="62"/>
        <end position="77"/>
    </location>
</feature>
<name>A0ABP0XGZ1_9BRYO</name>
<evidence type="ECO:0000313" key="3">
    <source>
        <dbReference type="Proteomes" id="UP001497444"/>
    </source>
</evidence>
<gene>
    <name evidence="2" type="ORF">CSSPJE1EN1_LOCUS22451</name>
</gene>
<evidence type="ECO:0000313" key="2">
    <source>
        <dbReference type="EMBL" id="CAK9276973.1"/>
    </source>
</evidence>
<protein>
    <submittedName>
        <fullName evidence="2">Uncharacterized protein</fullName>
    </submittedName>
</protein>
<evidence type="ECO:0000256" key="1">
    <source>
        <dbReference type="SAM" id="MobiDB-lite"/>
    </source>
</evidence>
<accession>A0ABP0XGZ1</accession>